<accession>A0ABW2L9B8</accession>
<dbReference type="SUPFAM" id="SSF56784">
    <property type="entry name" value="HAD-like"/>
    <property type="match status" value="1"/>
</dbReference>
<keyword evidence="2" id="KW-1185">Reference proteome</keyword>
<keyword evidence="1" id="KW-0378">Hydrolase</keyword>
<dbReference type="Gene3D" id="3.90.1070.10">
    <property type="match status" value="1"/>
</dbReference>
<dbReference type="EC" id="3.1.3.-" evidence="1"/>
<dbReference type="Pfam" id="PF08282">
    <property type="entry name" value="Hydrolase_3"/>
    <property type="match status" value="1"/>
</dbReference>
<organism evidence="1 2">
    <name type="scientific">Haloferula chungangensis</name>
    <dbReference type="NCBI Taxonomy" id="1048331"/>
    <lineage>
        <taxon>Bacteria</taxon>
        <taxon>Pseudomonadati</taxon>
        <taxon>Verrucomicrobiota</taxon>
        <taxon>Verrucomicrobiia</taxon>
        <taxon>Verrucomicrobiales</taxon>
        <taxon>Verrucomicrobiaceae</taxon>
        <taxon>Haloferula</taxon>
    </lineage>
</organism>
<protein>
    <submittedName>
        <fullName evidence="1">HAD family hydrolase</fullName>
        <ecNumber evidence="1">3.1.3.-</ecNumber>
    </submittedName>
</protein>
<sequence>MHFPEIRIIFQDVDGCLNPADGEDFGVTPEWEASESQIAMLHAIDKAVEASPIEHFVINTGRFWPILENIVRHFSSPKIRYFVMEHACVIHDRLTGTNLDLAELAKSCGMPELAHRYTSLDTMKTLLKWYDEHGQPAMEALYQVPMPRLDKVGNLSFAFPPESHGEEVLAAIEAKVQEGLTEADYQSLEFCCSDRFVDILPGIHKMDGIELMCAHLGIHPDQALAVGDYLNDLAVFETFPQVMCPANAHPRIKTLTAEKAGRGYVSDQPYGKSLIELLENLSQNPA</sequence>
<dbReference type="Gene3D" id="3.40.50.1000">
    <property type="entry name" value="HAD superfamily/HAD-like"/>
    <property type="match status" value="1"/>
</dbReference>
<dbReference type="InterPro" id="IPR036412">
    <property type="entry name" value="HAD-like_sf"/>
</dbReference>
<dbReference type="Proteomes" id="UP001596472">
    <property type="component" value="Unassembled WGS sequence"/>
</dbReference>
<reference evidence="2" key="1">
    <citation type="journal article" date="2019" name="Int. J. Syst. Evol. Microbiol.">
        <title>The Global Catalogue of Microorganisms (GCM) 10K type strain sequencing project: providing services to taxonomists for standard genome sequencing and annotation.</title>
        <authorList>
            <consortium name="The Broad Institute Genomics Platform"/>
            <consortium name="The Broad Institute Genome Sequencing Center for Infectious Disease"/>
            <person name="Wu L."/>
            <person name="Ma J."/>
        </authorList>
    </citation>
    <scope>NUCLEOTIDE SEQUENCE [LARGE SCALE GENOMIC DNA]</scope>
    <source>
        <strain evidence="2">CGMCC 4.1467</strain>
    </source>
</reference>
<evidence type="ECO:0000313" key="2">
    <source>
        <dbReference type="Proteomes" id="UP001596472"/>
    </source>
</evidence>
<dbReference type="PANTHER" id="PTHR10000">
    <property type="entry name" value="PHOSPHOSERINE PHOSPHATASE"/>
    <property type="match status" value="1"/>
</dbReference>
<dbReference type="EMBL" id="JBHTBS010000012">
    <property type="protein sequence ID" value="MFC7339031.1"/>
    <property type="molecule type" value="Genomic_DNA"/>
</dbReference>
<dbReference type="PANTHER" id="PTHR10000:SF8">
    <property type="entry name" value="HAD SUPERFAMILY HYDROLASE-LIKE, TYPE 3"/>
    <property type="match status" value="1"/>
</dbReference>
<dbReference type="InterPro" id="IPR023214">
    <property type="entry name" value="HAD_sf"/>
</dbReference>
<dbReference type="GO" id="GO:0016787">
    <property type="term" value="F:hydrolase activity"/>
    <property type="evidence" value="ECO:0007669"/>
    <property type="project" value="UniProtKB-KW"/>
</dbReference>
<comment type="caution">
    <text evidence="1">The sequence shown here is derived from an EMBL/GenBank/DDBJ whole genome shotgun (WGS) entry which is preliminary data.</text>
</comment>
<proteinExistence type="predicted"/>
<name>A0ABW2L9B8_9BACT</name>
<dbReference type="RefSeq" id="WP_379715116.1">
    <property type="nucleotide sequence ID" value="NZ_JBHTBS010000012.1"/>
</dbReference>
<evidence type="ECO:0000313" key="1">
    <source>
        <dbReference type="EMBL" id="MFC7339031.1"/>
    </source>
</evidence>
<gene>
    <name evidence="1" type="ORF">ACFQY0_17685</name>
</gene>